<organism evidence="3">
    <name type="scientific">Synechococcus sp. SB0676_bin_10</name>
    <dbReference type="NCBI Taxonomy" id="2604869"/>
    <lineage>
        <taxon>Bacteria</taxon>
        <taxon>Bacillati</taxon>
        <taxon>Cyanobacteriota</taxon>
        <taxon>Cyanophyceae</taxon>
        <taxon>Synechococcales</taxon>
        <taxon>Synechococcaceae</taxon>
        <taxon>Synechococcus</taxon>
    </lineage>
</organism>
<dbReference type="InterPro" id="IPR021810">
    <property type="entry name" value="T1RH-like_C"/>
</dbReference>
<name>A0A6B1F983_9SYNE</name>
<evidence type="ECO:0000313" key="3">
    <source>
        <dbReference type="EMBL" id="MYG38918.1"/>
    </source>
</evidence>
<dbReference type="Pfam" id="PF11867">
    <property type="entry name" value="T1RH-like_C"/>
    <property type="match status" value="1"/>
</dbReference>
<reference evidence="3" key="1">
    <citation type="submission" date="2019-09" db="EMBL/GenBank/DDBJ databases">
        <title>Characterisation of the sponge microbiome using genome-centric metagenomics.</title>
        <authorList>
            <person name="Engelberts J.P."/>
            <person name="Robbins S.J."/>
            <person name="De Goeij J.M."/>
            <person name="Aranda M."/>
            <person name="Bell S.C."/>
            <person name="Webster N.S."/>
        </authorList>
    </citation>
    <scope>NUCLEOTIDE SEQUENCE</scope>
    <source>
        <strain evidence="3">SB0676_bin_10</strain>
    </source>
</reference>
<gene>
    <name evidence="3" type="ORF">F4162_08170</name>
</gene>
<evidence type="ECO:0000259" key="2">
    <source>
        <dbReference type="Pfam" id="PF11867"/>
    </source>
</evidence>
<proteinExistence type="predicted"/>
<evidence type="ECO:0000256" key="1">
    <source>
        <dbReference type="SAM" id="MobiDB-lite"/>
    </source>
</evidence>
<comment type="caution">
    <text evidence="3">The sequence shown here is derived from an EMBL/GenBank/DDBJ whole genome shotgun (WGS) entry which is preliminary data.</text>
</comment>
<dbReference type="AlphaFoldDB" id="A0A6B1F983"/>
<protein>
    <submittedName>
        <fullName evidence="3">DUF3387 domain-containing protein</fullName>
    </submittedName>
</protein>
<feature type="region of interest" description="Disordered" evidence="1">
    <location>
        <begin position="28"/>
        <end position="70"/>
    </location>
</feature>
<sequence>MQDQVLATMARELAEMLRRDATIDWQSKENVRRNSASGSRQCSNATNTHPTARNPPSKSCSAKQRPWGKN</sequence>
<feature type="domain" description="Type I restriction enzyme HindI endonuclease subunit-like C-terminal" evidence="2">
    <location>
        <begin position="1"/>
        <end position="32"/>
    </location>
</feature>
<dbReference type="EMBL" id="VYDO01000257">
    <property type="protein sequence ID" value="MYG38918.1"/>
    <property type="molecule type" value="Genomic_DNA"/>
</dbReference>
<feature type="compositionally biased region" description="Polar residues" evidence="1">
    <location>
        <begin position="33"/>
        <end position="62"/>
    </location>
</feature>
<accession>A0A6B1F983</accession>